<dbReference type="Gene3D" id="3.40.109.10">
    <property type="entry name" value="NADH Oxidase"/>
    <property type="match status" value="1"/>
</dbReference>
<dbReference type="CDD" id="cd02136">
    <property type="entry name" value="PnbA_NfnB-like"/>
    <property type="match status" value="1"/>
</dbReference>
<keyword evidence="8" id="KW-1185">Reference proteome</keyword>
<protein>
    <submittedName>
        <fullName evidence="7">Nitroreductase</fullName>
    </submittedName>
</protein>
<evidence type="ECO:0000313" key="7">
    <source>
        <dbReference type="EMBL" id="PLC53356.1"/>
    </source>
</evidence>
<comment type="caution">
    <text evidence="7">The sequence shown here is derived from an EMBL/GenBank/DDBJ whole genome shotgun (WGS) entry which is preliminary data.</text>
</comment>
<dbReference type="EMBL" id="PDNV01000008">
    <property type="protein sequence ID" value="PLC53356.1"/>
    <property type="molecule type" value="Genomic_DNA"/>
</dbReference>
<evidence type="ECO:0000256" key="2">
    <source>
        <dbReference type="ARBA" id="ARBA00007118"/>
    </source>
</evidence>
<comment type="similarity">
    <text evidence="2">Belongs to the nitroreductase family.</text>
</comment>
<dbReference type="GO" id="GO:0016491">
    <property type="term" value="F:oxidoreductase activity"/>
    <property type="evidence" value="ECO:0007669"/>
    <property type="project" value="UniProtKB-KW"/>
</dbReference>
<dbReference type="InterPro" id="IPR029479">
    <property type="entry name" value="Nitroreductase"/>
</dbReference>
<dbReference type="PANTHER" id="PTHR43673">
    <property type="entry name" value="NAD(P)H NITROREDUCTASE YDGI-RELATED"/>
    <property type="match status" value="1"/>
</dbReference>
<feature type="domain" description="Nitroreductase" evidence="6">
    <location>
        <begin position="11"/>
        <end position="200"/>
    </location>
</feature>
<reference evidence="7 8" key="1">
    <citation type="submission" date="2017-10" db="EMBL/GenBank/DDBJ databases">
        <title>Two draft genome sequences of Pusillimonas sp. strains isolated from a nitrate- and radionuclide-contaminated groundwater in Russia.</title>
        <authorList>
            <person name="Grouzdev D.S."/>
            <person name="Tourova T.P."/>
            <person name="Goeva M.A."/>
            <person name="Babich T.L."/>
            <person name="Sokolova D.S."/>
            <person name="Abdullin R."/>
            <person name="Poltaraus A.B."/>
            <person name="Toshchakov S.V."/>
            <person name="Nazina T.N."/>
        </authorList>
    </citation>
    <scope>NUCLEOTIDE SEQUENCE [LARGE SCALE GENOMIC DNA]</scope>
    <source>
        <strain evidence="7 8">JR1/69-2-13</strain>
    </source>
</reference>
<comment type="cofactor">
    <cofactor evidence="1">
        <name>FMN</name>
        <dbReference type="ChEBI" id="CHEBI:58210"/>
    </cofactor>
</comment>
<organism evidence="7 8">
    <name type="scientific">Pollutimonas nitritireducens</name>
    <dbReference type="NCBI Taxonomy" id="2045209"/>
    <lineage>
        <taxon>Bacteria</taxon>
        <taxon>Pseudomonadati</taxon>
        <taxon>Pseudomonadota</taxon>
        <taxon>Betaproteobacteria</taxon>
        <taxon>Burkholderiales</taxon>
        <taxon>Alcaligenaceae</taxon>
        <taxon>Pollutimonas</taxon>
    </lineage>
</organism>
<dbReference type="RefSeq" id="WP_102070627.1">
    <property type="nucleotide sequence ID" value="NZ_PDNV01000008.1"/>
</dbReference>
<keyword evidence="5" id="KW-0560">Oxidoreductase</keyword>
<dbReference type="Proteomes" id="UP000234328">
    <property type="component" value="Unassembled WGS sequence"/>
</dbReference>
<name>A0A2N4UEC2_9BURK</name>
<evidence type="ECO:0000259" key="6">
    <source>
        <dbReference type="Pfam" id="PF00881"/>
    </source>
</evidence>
<accession>A0A2N4UEC2</accession>
<dbReference type="AlphaFoldDB" id="A0A2N4UEC2"/>
<gene>
    <name evidence="7" type="ORF">CR155_13865</name>
</gene>
<evidence type="ECO:0000256" key="4">
    <source>
        <dbReference type="ARBA" id="ARBA00022643"/>
    </source>
</evidence>
<proteinExistence type="inferred from homology"/>
<dbReference type="OrthoDB" id="9773807at2"/>
<dbReference type="InterPro" id="IPR000415">
    <property type="entry name" value="Nitroreductase-like"/>
</dbReference>
<evidence type="ECO:0000256" key="3">
    <source>
        <dbReference type="ARBA" id="ARBA00022630"/>
    </source>
</evidence>
<sequence length="225" mass="25426">MNQLDIVIDAITSRRSVRGFLPKPVSVGLINKILATASYAPSGSNIQPWKVHVVTGGKRDELSRQLREAHVRNLPEEREYDYYPVNWRSPYIERRRETGWGLYETLGIKKGDRKASAQQHERNYAFFGAPVVLIFSIDNDLQQGSWLDYGMFLQNIMVAARACGLHTCPQAALANYPGITKNLLGISEDQTVICGISMGYEDSNCLANRYRPARITLDEFVTFHS</sequence>
<keyword evidence="4" id="KW-0288">FMN</keyword>
<keyword evidence="3" id="KW-0285">Flavoprotein</keyword>
<evidence type="ECO:0000313" key="8">
    <source>
        <dbReference type="Proteomes" id="UP000234328"/>
    </source>
</evidence>
<evidence type="ECO:0000256" key="1">
    <source>
        <dbReference type="ARBA" id="ARBA00001917"/>
    </source>
</evidence>
<dbReference type="Pfam" id="PF00881">
    <property type="entry name" value="Nitroreductase"/>
    <property type="match status" value="1"/>
</dbReference>
<evidence type="ECO:0000256" key="5">
    <source>
        <dbReference type="ARBA" id="ARBA00023002"/>
    </source>
</evidence>
<dbReference type="SUPFAM" id="SSF55469">
    <property type="entry name" value="FMN-dependent nitroreductase-like"/>
    <property type="match status" value="1"/>
</dbReference>
<dbReference type="PANTHER" id="PTHR43673:SF2">
    <property type="entry name" value="NITROREDUCTASE"/>
    <property type="match status" value="1"/>
</dbReference>